<accession>A0AAW0UF85</accession>
<dbReference type="PROSITE" id="PS50405">
    <property type="entry name" value="GST_CTER"/>
    <property type="match status" value="1"/>
</dbReference>
<dbReference type="SUPFAM" id="SSF47616">
    <property type="entry name" value="GST C-terminal domain-like"/>
    <property type="match status" value="1"/>
</dbReference>
<dbReference type="CDD" id="cd03078">
    <property type="entry name" value="GST_N_Metaxin1_like"/>
    <property type="match status" value="1"/>
</dbReference>
<dbReference type="AlphaFoldDB" id="A0AAW0UF85"/>
<dbReference type="GO" id="GO:0007005">
    <property type="term" value="P:mitochondrion organization"/>
    <property type="evidence" value="ECO:0007669"/>
    <property type="project" value="TreeGrafter"/>
</dbReference>
<dbReference type="GO" id="GO:0001401">
    <property type="term" value="C:SAM complex"/>
    <property type="evidence" value="ECO:0007669"/>
    <property type="project" value="InterPro"/>
</dbReference>
<sequence length="322" mass="36980">MELIVWDGEARYGLPSMDLKSLQMMAYIKFSGAPVTIIKSSNPFRSPTGRLPVFKCTDGAFSDFNQVATFLRKQNFSCDYELSPKQCSEVVAYEQLLLEKLYPALVYLWWVEPKSYYDVIHKWYFSSMPFPHKLWYPRKYHQGYCDLINSMFDDPDDNQLVETELHKQAQECLTMLSNRLGDREYFFGRSPSTLDAVIFSYLALLLKVDLKVPVLQNHIKACPNLSRYVSKTIQRFFPSDLRAEEQAKRKAHRSTDTRDSPPKDDVPNKGRNLLLSGLVAFSAMFGYAIAAGLVQVDMGEPPTEDDYDYEYDDYNDGESGGS</sequence>
<evidence type="ECO:0000256" key="9">
    <source>
        <dbReference type="SAM" id="Phobius"/>
    </source>
</evidence>
<evidence type="ECO:0000256" key="5">
    <source>
        <dbReference type="ARBA" id="ARBA00022927"/>
    </source>
</evidence>
<dbReference type="InterPro" id="IPR019564">
    <property type="entry name" value="Sam37/metaxin_N"/>
</dbReference>
<feature type="compositionally biased region" description="Basic and acidic residues" evidence="8">
    <location>
        <begin position="244"/>
        <end position="268"/>
    </location>
</feature>
<organism evidence="11 12">
    <name type="scientific">Scylla paramamosain</name>
    <name type="common">Mud crab</name>
    <dbReference type="NCBI Taxonomy" id="85552"/>
    <lineage>
        <taxon>Eukaryota</taxon>
        <taxon>Metazoa</taxon>
        <taxon>Ecdysozoa</taxon>
        <taxon>Arthropoda</taxon>
        <taxon>Crustacea</taxon>
        <taxon>Multicrustacea</taxon>
        <taxon>Malacostraca</taxon>
        <taxon>Eumalacostraca</taxon>
        <taxon>Eucarida</taxon>
        <taxon>Decapoda</taxon>
        <taxon>Pleocyemata</taxon>
        <taxon>Brachyura</taxon>
        <taxon>Eubrachyura</taxon>
        <taxon>Portunoidea</taxon>
        <taxon>Portunidae</taxon>
        <taxon>Portuninae</taxon>
        <taxon>Scylla</taxon>
    </lineage>
</organism>
<gene>
    <name evidence="11" type="ORF">O3P69_003862</name>
</gene>
<evidence type="ECO:0000259" key="10">
    <source>
        <dbReference type="PROSITE" id="PS50405"/>
    </source>
</evidence>
<evidence type="ECO:0000313" key="11">
    <source>
        <dbReference type="EMBL" id="KAK8398244.1"/>
    </source>
</evidence>
<evidence type="ECO:0000256" key="2">
    <source>
        <dbReference type="ARBA" id="ARBA00009170"/>
    </source>
</evidence>
<feature type="compositionally biased region" description="Acidic residues" evidence="8">
    <location>
        <begin position="302"/>
        <end position="316"/>
    </location>
</feature>
<evidence type="ECO:0000313" key="12">
    <source>
        <dbReference type="Proteomes" id="UP001487740"/>
    </source>
</evidence>
<dbReference type="InterPro" id="IPR033468">
    <property type="entry name" value="Metaxin_GST"/>
</dbReference>
<keyword evidence="3" id="KW-0813">Transport</keyword>
<reference evidence="11 12" key="1">
    <citation type="submission" date="2023-03" db="EMBL/GenBank/DDBJ databases">
        <title>High-quality genome of Scylla paramamosain provides insights in environmental adaptation.</title>
        <authorList>
            <person name="Zhang L."/>
        </authorList>
    </citation>
    <scope>NUCLEOTIDE SEQUENCE [LARGE SCALE GENOMIC DNA]</scope>
    <source>
        <strain evidence="11">LZ_2023a</strain>
        <tissue evidence="11">Muscle</tissue>
    </source>
</reference>
<feature type="transmembrane region" description="Helical" evidence="9">
    <location>
        <begin position="273"/>
        <end position="294"/>
    </location>
</feature>
<keyword evidence="6" id="KW-0496">Mitochondrion</keyword>
<dbReference type="Pfam" id="PF10568">
    <property type="entry name" value="Tom37"/>
    <property type="match status" value="1"/>
</dbReference>
<evidence type="ECO:0000256" key="4">
    <source>
        <dbReference type="ARBA" id="ARBA00022787"/>
    </source>
</evidence>
<proteinExistence type="inferred from homology"/>
<evidence type="ECO:0000256" key="3">
    <source>
        <dbReference type="ARBA" id="ARBA00022448"/>
    </source>
</evidence>
<feature type="region of interest" description="Disordered" evidence="8">
    <location>
        <begin position="244"/>
        <end position="269"/>
    </location>
</feature>
<keyword evidence="12" id="KW-1185">Reference proteome</keyword>
<dbReference type="Proteomes" id="UP001487740">
    <property type="component" value="Unassembled WGS sequence"/>
</dbReference>
<dbReference type="PANTHER" id="PTHR12289">
    <property type="entry name" value="METAXIN RELATED"/>
    <property type="match status" value="1"/>
</dbReference>
<keyword evidence="5" id="KW-0653">Protein transport</keyword>
<evidence type="ECO:0000256" key="7">
    <source>
        <dbReference type="ARBA" id="ARBA00023136"/>
    </source>
</evidence>
<name>A0AAW0UF85_SCYPA</name>
<protein>
    <recommendedName>
        <fullName evidence="10">GST C-terminal domain-containing protein</fullName>
    </recommendedName>
</protein>
<comment type="subcellular location">
    <subcellularLocation>
        <location evidence="1">Mitochondrion outer membrane</location>
    </subcellularLocation>
</comment>
<dbReference type="Pfam" id="PF17171">
    <property type="entry name" value="GST_C_6"/>
    <property type="match status" value="1"/>
</dbReference>
<keyword evidence="7 9" id="KW-0472">Membrane</keyword>
<evidence type="ECO:0000256" key="8">
    <source>
        <dbReference type="SAM" id="MobiDB-lite"/>
    </source>
</evidence>
<feature type="region of interest" description="Disordered" evidence="8">
    <location>
        <begin position="299"/>
        <end position="322"/>
    </location>
</feature>
<dbReference type="InterPro" id="IPR050931">
    <property type="entry name" value="Mito_Protein_Transport_Metaxin"/>
</dbReference>
<dbReference type="InterPro" id="IPR036282">
    <property type="entry name" value="Glutathione-S-Trfase_C_sf"/>
</dbReference>
<keyword evidence="4" id="KW-1000">Mitochondrion outer membrane</keyword>
<keyword evidence="9" id="KW-0812">Transmembrane</keyword>
<dbReference type="PANTHER" id="PTHR12289:SF41">
    <property type="entry name" value="FAILED AXON CONNECTIONS-RELATED"/>
    <property type="match status" value="1"/>
</dbReference>
<evidence type="ECO:0000256" key="1">
    <source>
        <dbReference type="ARBA" id="ARBA00004294"/>
    </source>
</evidence>
<feature type="domain" description="GST C-terminal" evidence="10">
    <location>
        <begin position="83"/>
        <end position="251"/>
    </location>
</feature>
<evidence type="ECO:0000256" key="6">
    <source>
        <dbReference type="ARBA" id="ARBA00023128"/>
    </source>
</evidence>
<keyword evidence="9" id="KW-1133">Transmembrane helix</keyword>
<dbReference type="Gene3D" id="1.20.1050.10">
    <property type="match status" value="1"/>
</dbReference>
<comment type="caution">
    <text evidence="11">The sequence shown here is derived from an EMBL/GenBank/DDBJ whole genome shotgun (WGS) entry which is preliminary data.</text>
</comment>
<comment type="similarity">
    <text evidence="2">Belongs to the metaxin family.</text>
</comment>
<dbReference type="EMBL" id="JARAKH010000012">
    <property type="protein sequence ID" value="KAK8398244.1"/>
    <property type="molecule type" value="Genomic_DNA"/>
</dbReference>
<dbReference type="InterPro" id="IPR010987">
    <property type="entry name" value="Glutathione-S-Trfase_C-like"/>
</dbReference>
<dbReference type="GO" id="GO:0015031">
    <property type="term" value="P:protein transport"/>
    <property type="evidence" value="ECO:0007669"/>
    <property type="project" value="UniProtKB-KW"/>
</dbReference>